<comment type="subcellular location">
    <subcellularLocation>
        <location evidence="2 18">Mitochondrion inner membrane</location>
        <topology evidence="2 18">Multi-pass membrane protein</topology>
    </subcellularLocation>
</comment>
<dbReference type="GO" id="GO:0005743">
    <property type="term" value="C:mitochondrial inner membrane"/>
    <property type="evidence" value="ECO:0007669"/>
    <property type="project" value="UniProtKB-SubCell"/>
</dbReference>
<dbReference type="EC" id="7.1.1.2" evidence="4 18"/>
<feature type="transmembrane region" description="Helical" evidence="18">
    <location>
        <begin position="274"/>
        <end position="293"/>
    </location>
</feature>
<feature type="transmembrane region" description="Helical" evidence="18">
    <location>
        <begin position="58"/>
        <end position="76"/>
    </location>
</feature>
<evidence type="ECO:0000256" key="9">
    <source>
        <dbReference type="ARBA" id="ARBA00022792"/>
    </source>
</evidence>
<keyword evidence="7 18" id="KW-0679">Respiratory chain</keyword>
<keyword evidence="6" id="KW-0813">Transport</keyword>
<evidence type="ECO:0000256" key="3">
    <source>
        <dbReference type="ARBA" id="ARBA00007012"/>
    </source>
</evidence>
<sequence length="345" mass="38274">MPSNSTKILLLITLVSGMLVSVSSNSWIGAWMGLEVNLMSFIPLMSNIKNMYNTEASLKYFIVQVLASATLLFMVVMKTVTEDLFTLTNVGTPYTPMIVCTPLLLKSGAAPFHWWFPGVMEGLSWENCGLLMTIQSAAPMMLMSYLIETSPFMLSIILASTIVGAIGGLNQTSMRKILTYSSINHTGWMLMALITGDNMWVMYFTIYSALVLTVLSVIKLSSVSFINQTMMTNSETKLMKFMMFTSLLSLGGLPPFLGFLPKWLIIQAMTMNELMPVATMMVIASLITLYYYLKISYSSFMILTTEPKWNNQSHKTKTTKNVSAMLLSSISLTGAMLCTIIISTN</sequence>
<dbReference type="InterPro" id="IPR003917">
    <property type="entry name" value="NADH_UbQ_OxRdtase_chain2"/>
</dbReference>
<dbReference type="InterPro" id="IPR001750">
    <property type="entry name" value="ND/Mrp_TM"/>
</dbReference>
<organism evidence="20">
    <name type="scientific">Coptotermes heimi</name>
    <dbReference type="NCBI Taxonomy" id="282472"/>
    <lineage>
        <taxon>Eukaryota</taxon>
        <taxon>Metazoa</taxon>
        <taxon>Ecdysozoa</taxon>
        <taxon>Arthropoda</taxon>
        <taxon>Hexapoda</taxon>
        <taxon>Insecta</taxon>
        <taxon>Pterygota</taxon>
        <taxon>Neoptera</taxon>
        <taxon>Polyneoptera</taxon>
        <taxon>Dictyoptera</taxon>
        <taxon>Blattodea</taxon>
        <taxon>Blattoidea</taxon>
        <taxon>Termitoidae</taxon>
        <taxon>Rhinotermitidae</taxon>
        <taxon>Coptotermes</taxon>
    </lineage>
</organism>
<evidence type="ECO:0000256" key="4">
    <source>
        <dbReference type="ARBA" id="ARBA00012944"/>
    </source>
</evidence>
<evidence type="ECO:0000256" key="15">
    <source>
        <dbReference type="ARBA" id="ARBA00023128"/>
    </source>
</evidence>
<comment type="catalytic activity">
    <reaction evidence="17 18">
        <text>a ubiquinone + NADH + 5 H(+)(in) = a ubiquinol + NAD(+) + 4 H(+)(out)</text>
        <dbReference type="Rhea" id="RHEA:29091"/>
        <dbReference type="Rhea" id="RHEA-COMP:9565"/>
        <dbReference type="Rhea" id="RHEA-COMP:9566"/>
        <dbReference type="ChEBI" id="CHEBI:15378"/>
        <dbReference type="ChEBI" id="CHEBI:16389"/>
        <dbReference type="ChEBI" id="CHEBI:17976"/>
        <dbReference type="ChEBI" id="CHEBI:57540"/>
        <dbReference type="ChEBI" id="CHEBI:57945"/>
        <dbReference type="EC" id="7.1.1.2"/>
    </reaction>
</comment>
<comment type="function">
    <text evidence="18">Core subunit of the mitochondrial membrane respiratory chain NADH dehydrogenase (Complex I) which catalyzes electron transfer from NADH through the respiratory chain, using ubiquinone as an electron acceptor. Essential for the catalytic activity and assembly of complex I.</text>
</comment>
<evidence type="ECO:0000256" key="10">
    <source>
        <dbReference type="ARBA" id="ARBA00022967"/>
    </source>
</evidence>
<evidence type="ECO:0000256" key="7">
    <source>
        <dbReference type="ARBA" id="ARBA00022660"/>
    </source>
</evidence>
<evidence type="ECO:0000256" key="12">
    <source>
        <dbReference type="ARBA" id="ARBA00022989"/>
    </source>
</evidence>
<dbReference type="PANTHER" id="PTHR46552:SF1">
    <property type="entry name" value="NADH-UBIQUINONE OXIDOREDUCTASE CHAIN 2"/>
    <property type="match status" value="1"/>
</dbReference>
<dbReference type="InterPro" id="IPR050175">
    <property type="entry name" value="Complex_I_Subunit_2"/>
</dbReference>
<keyword evidence="13 18" id="KW-0520">NAD</keyword>
<evidence type="ECO:0000313" key="21">
    <source>
        <dbReference type="EMBL" id="AMX22692.1"/>
    </source>
</evidence>
<proteinExistence type="inferred from homology"/>
<evidence type="ECO:0000256" key="16">
    <source>
        <dbReference type="ARBA" id="ARBA00023136"/>
    </source>
</evidence>
<keyword evidence="16 18" id="KW-0472">Membrane</keyword>
<keyword evidence="12 18" id="KW-1133">Transmembrane helix</keyword>
<feature type="transmembrane region" description="Helical" evidence="18">
    <location>
        <begin position="152"/>
        <end position="170"/>
    </location>
</feature>
<feature type="transmembrane region" description="Helical" evidence="18">
    <location>
        <begin position="241"/>
        <end position="262"/>
    </location>
</feature>
<feature type="transmembrane region" description="Helical" evidence="18">
    <location>
        <begin position="96"/>
        <end position="116"/>
    </location>
</feature>
<comment type="similarity">
    <text evidence="3 18">Belongs to the complex I subunit 2 family.</text>
</comment>
<evidence type="ECO:0000256" key="2">
    <source>
        <dbReference type="ARBA" id="ARBA00004448"/>
    </source>
</evidence>
<dbReference type="PRINTS" id="PR01436">
    <property type="entry name" value="NADHDHGNASE2"/>
</dbReference>
<evidence type="ECO:0000256" key="17">
    <source>
        <dbReference type="ARBA" id="ARBA00049551"/>
    </source>
</evidence>
<feature type="domain" description="NADH:quinone oxidoreductase/Mrp antiporter transmembrane" evidence="19">
    <location>
        <begin position="24"/>
        <end position="288"/>
    </location>
</feature>
<dbReference type="EMBL" id="KU925207">
    <property type="protein sequence ID" value="AMX22679.1"/>
    <property type="molecule type" value="Genomic_DNA"/>
</dbReference>
<dbReference type="EMBL" id="KU925208">
    <property type="protein sequence ID" value="AMX22692.1"/>
    <property type="molecule type" value="Genomic_DNA"/>
</dbReference>
<evidence type="ECO:0000259" key="19">
    <source>
        <dbReference type="Pfam" id="PF00361"/>
    </source>
</evidence>
<keyword evidence="8 18" id="KW-0812">Transmembrane</keyword>
<evidence type="ECO:0000256" key="18">
    <source>
        <dbReference type="RuleBase" id="RU003403"/>
    </source>
</evidence>
<name>A0A3G1DI87_9NEOP</name>
<dbReference type="PANTHER" id="PTHR46552">
    <property type="entry name" value="NADH-UBIQUINONE OXIDOREDUCTASE CHAIN 2"/>
    <property type="match status" value="1"/>
</dbReference>
<feature type="transmembrane region" description="Helical" evidence="18">
    <location>
        <begin position="200"/>
        <end position="220"/>
    </location>
</feature>
<keyword evidence="11 18" id="KW-0249">Electron transport</keyword>
<feature type="transmembrane region" description="Helical" evidence="18">
    <location>
        <begin position="322"/>
        <end position="342"/>
    </location>
</feature>
<feature type="transmembrane region" description="Helical" evidence="18">
    <location>
        <begin position="177"/>
        <end position="194"/>
    </location>
</feature>
<keyword evidence="9 18" id="KW-0999">Mitochondrion inner membrane</keyword>
<dbReference type="Pfam" id="PF00361">
    <property type="entry name" value="Proton_antipo_M"/>
    <property type="match status" value="1"/>
</dbReference>
<evidence type="ECO:0000256" key="6">
    <source>
        <dbReference type="ARBA" id="ARBA00022448"/>
    </source>
</evidence>
<evidence type="ECO:0000313" key="20">
    <source>
        <dbReference type="EMBL" id="AMX22679.1"/>
    </source>
</evidence>
<dbReference type="AlphaFoldDB" id="A0A3G1DI87"/>
<dbReference type="GO" id="GO:0008137">
    <property type="term" value="F:NADH dehydrogenase (ubiquinone) activity"/>
    <property type="evidence" value="ECO:0007669"/>
    <property type="project" value="UniProtKB-EC"/>
</dbReference>
<evidence type="ECO:0000256" key="1">
    <source>
        <dbReference type="ARBA" id="ARBA00003257"/>
    </source>
</evidence>
<geneLocation type="mitochondrion" evidence="20"/>
<evidence type="ECO:0000256" key="5">
    <source>
        <dbReference type="ARBA" id="ARBA00021008"/>
    </source>
</evidence>
<keyword evidence="15 18" id="KW-0496">Mitochondrion</keyword>
<reference evidence="20" key="1">
    <citation type="journal article" date="2016" name="Proc. R. Soc. B">
        <title>Oceanic dispersal, vicariance and human introduction shaped the modern distribution of the termites Reticulitermes, Heterotermes and Coptotermes.</title>
        <authorList>
            <person name="Bourguignon T."/>
            <person name="Lo N."/>
            <person name="Sobotnik J."/>
            <person name="Sillam-Dusses D."/>
            <person name="Roisin Y."/>
            <person name="Evans T.A."/>
        </authorList>
    </citation>
    <scope>NUCLEOTIDE SEQUENCE</scope>
    <source>
        <strain evidence="20">E48</strain>
        <strain evidence="21">E52</strain>
    </source>
</reference>
<keyword evidence="14 18" id="KW-0830">Ubiquinone</keyword>
<keyword evidence="10 18" id="KW-1278">Translocase</keyword>
<evidence type="ECO:0000256" key="8">
    <source>
        <dbReference type="ARBA" id="ARBA00022692"/>
    </source>
</evidence>
<evidence type="ECO:0000256" key="11">
    <source>
        <dbReference type="ARBA" id="ARBA00022982"/>
    </source>
</evidence>
<dbReference type="GO" id="GO:0006120">
    <property type="term" value="P:mitochondrial electron transport, NADH to ubiquinone"/>
    <property type="evidence" value="ECO:0007669"/>
    <property type="project" value="InterPro"/>
</dbReference>
<protein>
    <recommendedName>
        <fullName evidence="5 18">NADH-ubiquinone oxidoreductase chain 2</fullName>
        <ecNumber evidence="4 18">7.1.1.2</ecNumber>
    </recommendedName>
</protein>
<comment type="function">
    <text evidence="1">Core subunit of the mitochondrial membrane respiratory chain NADH dehydrogenase (Complex I) that is believed to belong to the minimal assembly required for catalysis. Complex I functions in the transfer of electrons from NADH to the respiratory chain. The immediate electron acceptor for the enzyme is believed to be ubiquinone.</text>
</comment>
<evidence type="ECO:0000256" key="13">
    <source>
        <dbReference type="ARBA" id="ARBA00023027"/>
    </source>
</evidence>
<evidence type="ECO:0000256" key="14">
    <source>
        <dbReference type="ARBA" id="ARBA00023075"/>
    </source>
</evidence>
<accession>A0A3G1DI87</accession>
<gene>
    <name evidence="20" type="primary">nad2</name>
</gene>